<gene>
    <name evidence="8" type="ORF">ACFQ5D_11980</name>
</gene>
<dbReference type="PANTHER" id="PTHR32322">
    <property type="entry name" value="INNER MEMBRANE TRANSPORTER"/>
    <property type="match status" value="1"/>
</dbReference>
<dbReference type="Proteomes" id="UP001597340">
    <property type="component" value="Unassembled WGS sequence"/>
</dbReference>
<comment type="caution">
    <text evidence="8">The sequence shown here is derived from an EMBL/GenBank/DDBJ whole genome shotgun (WGS) entry which is preliminary data.</text>
</comment>
<feature type="transmembrane region" description="Helical" evidence="6">
    <location>
        <begin position="98"/>
        <end position="117"/>
    </location>
</feature>
<proteinExistence type="inferred from homology"/>
<feature type="transmembrane region" description="Helical" evidence="6">
    <location>
        <begin position="182"/>
        <end position="201"/>
    </location>
</feature>
<evidence type="ECO:0000313" key="8">
    <source>
        <dbReference type="EMBL" id="MFD1462110.1"/>
    </source>
</evidence>
<dbReference type="Pfam" id="PF00892">
    <property type="entry name" value="EamA"/>
    <property type="match status" value="2"/>
</dbReference>
<keyword evidence="9" id="KW-1185">Reference proteome</keyword>
<feature type="transmembrane region" description="Helical" evidence="6">
    <location>
        <begin position="207"/>
        <end position="232"/>
    </location>
</feature>
<dbReference type="EMBL" id="JBHTNZ010000013">
    <property type="protein sequence ID" value="MFD1462110.1"/>
    <property type="molecule type" value="Genomic_DNA"/>
</dbReference>
<evidence type="ECO:0000259" key="7">
    <source>
        <dbReference type="Pfam" id="PF00892"/>
    </source>
</evidence>
<evidence type="ECO:0000256" key="1">
    <source>
        <dbReference type="ARBA" id="ARBA00004127"/>
    </source>
</evidence>
<keyword evidence="3 6" id="KW-0812">Transmembrane</keyword>
<feature type="transmembrane region" description="Helical" evidence="6">
    <location>
        <begin position="31"/>
        <end position="54"/>
    </location>
</feature>
<keyword evidence="4 6" id="KW-1133">Transmembrane helix</keyword>
<feature type="transmembrane region" description="Helical" evidence="6">
    <location>
        <begin position="244"/>
        <end position="262"/>
    </location>
</feature>
<accession>A0ABW4DBM8</accession>
<reference evidence="9" key="1">
    <citation type="journal article" date="2019" name="Int. J. Syst. Evol. Microbiol.">
        <title>The Global Catalogue of Microorganisms (GCM) 10K type strain sequencing project: providing services to taxonomists for standard genome sequencing and annotation.</title>
        <authorList>
            <consortium name="The Broad Institute Genomics Platform"/>
            <consortium name="The Broad Institute Genome Sequencing Center for Infectious Disease"/>
            <person name="Wu L."/>
            <person name="Ma J."/>
        </authorList>
    </citation>
    <scope>NUCLEOTIDE SEQUENCE [LARGE SCALE GENOMIC DNA]</scope>
    <source>
        <strain evidence="9">CCM 9147</strain>
    </source>
</reference>
<evidence type="ECO:0000256" key="5">
    <source>
        <dbReference type="ARBA" id="ARBA00023136"/>
    </source>
</evidence>
<evidence type="ECO:0000256" key="3">
    <source>
        <dbReference type="ARBA" id="ARBA00022692"/>
    </source>
</evidence>
<dbReference type="InterPro" id="IPR000620">
    <property type="entry name" value="EamA_dom"/>
</dbReference>
<feature type="domain" description="EamA" evidence="7">
    <location>
        <begin position="152"/>
        <end position="286"/>
    </location>
</feature>
<keyword evidence="5 6" id="KW-0472">Membrane</keyword>
<sequence>MSRSLYAVLLLLSLIWGGSFLFIKVLLLHQVGPWTIVFLRSSFGFVFIALLMLFMRRPFQIKSIPWKSVIPVAMVNMVLPWTLIGFSETRIASSMASVLNATTPIWTMLVGLVFFGAVFHRLQWLGMCLAFIGIIILLGINPVSIISVDPIGFGCMLLATLCYGFGTQLSRRILTNLSMYHATFATLLGAAVGGGIMMAIMEKPDLSIILVPDVFGSLIGLGILGSGVAYILFNYMILRGSAEFASTVTYFVPVSAIVWGFLLLNEYIGWNVLAGLALILGGVFMANQRRIVKLAG</sequence>
<name>A0ABW4DBM8_9BACL</name>
<feature type="transmembrane region" description="Helical" evidence="6">
    <location>
        <begin position="268"/>
        <end position="286"/>
    </location>
</feature>
<evidence type="ECO:0000256" key="2">
    <source>
        <dbReference type="ARBA" id="ARBA00007362"/>
    </source>
</evidence>
<feature type="domain" description="EamA" evidence="7">
    <location>
        <begin position="7"/>
        <end position="138"/>
    </location>
</feature>
<evidence type="ECO:0000256" key="4">
    <source>
        <dbReference type="ARBA" id="ARBA00022989"/>
    </source>
</evidence>
<dbReference type="InterPro" id="IPR050638">
    <property type="entry name" value="AA-Vitamin_Transporters"/>
</dbReference>
<feature type="transmembrane region" description="Helical" evidence="6">
    <location>
        <begin position="66"/>
        <end position="86"/>
    </location>
</feature>
<feature type="transmembrane region" description="Helical" evidence="6">
    <location>
        <begin position="151"/>
        <end position="170"/>
    </location>
</feature>
<evidence type="ECO:0000313" key="9">
    <source>
        <dbReference type="Proteomes" id="UP001597340"/>
    </source>
</evidence>
<comment type="subcellular location">
    <subcellularLocation>
        <location evidence="1">Endomembrane system</location>
        <topology evidence="1">Multi-pass membrane protein</topology>
    </subcellularLocation>
</comment>
<dbReference type="SUPFAM" id="SSF103481">
    <property type="entry name" value="Multidrug resistance efflux transporter EmrE"/>
    <property type="match status" value="2"/>
</dbReference>
<comment type="similarity">
    <text evidence="2">Belongs to the EamA transporter family.</text>
</comment>
<dbReference type="InterPro" id="IPR037185">
    <property type="entry name" value="EmrE-like"/>
</dbReference>
<dbReference type="PANTHER" id="PTHR32322:SF9">
    <property type="entry name" value="AMINO-ACID METABOLITE EFFLUX PUMP-RELATED"/>
    <property type="match status" value="1"/>
</dbReference>
<evidence type="ECO:0000256" key="6">
    <source>
        <dbReference type="SAM" id="Phobius"/>
    </source>
</evidence>
<organism evidence="8 9">
    <name type="scientific">Paenibacillus farraposensis</name>
    <dbReference type="NCBI Taxonomy" id="2807095"/>
    <lineage>
        <taxon>Bacteria</taxon>
        <taxon>Bacillati</taxon>
        <taxon>Bacillota</taxon>
        <taxon>Bacilli</taxon>
        <taxon>Bacillales</taxon>
        <taxon>Paenibacillaceae</taxon>
        <taxon>Paenibacillus</taxon>
    </lineage>
</organism>
<feature type="transmembrane region" description="Helical" evidence="6">
    <location>
        <begin position="124"/>
        <end position="145"/>
    </location>
</feature>
<protein>
    <submittedName>
        <fullName evidence="8">DMT family transporter</fullName>
    </submittedName>
</protein>
<dbReference type="RefSeq" id="WP_229524319.1">
    <property type="nucleotide sequence ID" value="NZ_JAFFQR010000064.1"/>
</dbReference>